<evidence type="ECO:0000256" key="2">
    <source>
        <dbReference type="ARBA" id="ARBA00022692"/>
    </source>
</evidence>
<dbReference type="GO" id="GO:0098855">
    <property type="term" value="C:HCN channel complex"/>
    <property type="evidence" value="ECO:0007669"/>
    <property type="project" value="TreeGrafter"/>
</dbReference>
<keyword evidence="4" id="KW-1133">Transmembrane helix</keyword>
<evidence type="ECO:0000256" key="5">
    <source>
        <dbReference type="ARBA" id="ARBA00023136"/>
    </source>
</evidence>
<dbReference type="InterPro" id="IPR018247">
    <property type="entry name" value="EF_Hand_1_Ca_BS"/>
</dbReference>
<dbReference type="EMBL" id="HBKQ01027809">
    <property type="protein sequence ID" value="CAE2246063.1"/>
    <property type="molecule type" value="Transcribed_RNA"/>
</dbReference>
<dbReference type="InterPro" id="IPR002048">
    <property type="entry name" value="EF_hand_dom"/>
</dbReference>
<dbReference type="SUPFAM" id="SSF81324">
    <property type="entry name" value="Voltage-gated potassium channels"/>
    <property type="match status" value="1"/>
</dbReference>
<feature type="domain" description="EF-hand" evidence="7">
    <location>
        <begin position="240"/>
        <end position="275"/>
    </location>
</feature>
<evidence type="ECO:0000256" key="4">
    <source>
        <dbReference type="ARBA" id="ARBA00022989"/>
    </source>
</evidence>
<dbReference type="InterPro" id="IPR011992">
    <property type="entry name" value="EF-hand-dom_pair"/>
</dbReference>
<keyword evidence="2" id="KW-0812">Transmembrane</keyword>
<evidence type="ECO:0000313" key="8">
    <source>
        <dbReference type="EMBL" id="CAE2246063.1"/>
    </source>
</evidence>
<gene>
    <name evidence="8" type="ORF">OAUR00152_LOCUS18797</name>
</gene>
<organism evidence="8">
    <name type="scientific">Odontella aurita</name>
    <dbReference type="NCBI Taxonomy" id="265563"/>
    <lineage>
        <taxon>Eukaryota</taxon>
        <taxon>Sar</taxon>
        <taxon>Stramenopiles</taxon>
        <taxon>Ochrophyta</taxon>
        <taxon>Bacillariophyta</taxon>
        <taxon>Mediophyceae</taxon>
        <taxon>Biddulphiophycidae</taxon>
        <taxon>Eupodiscales</taxon>
        <taxon>Odontellaceae</taxon>
        <taxon>Odontella</taxon>
    </lineage>
</organism>
<dbReference type="Gene3D" id="1.10.287.70">
    <property type="match status" value="1"/>
</dbReference>
<feature type="region of interest" description="Disordered" evidence="6">
    <location>
        <begin position="85"/>
        <end position="230"/>
    </location>
</feature>
<proteinExistence type="predicted"/>
<dbReference type="GO" id="GO:0005249">
    <property type="term" value="F:voltage-gated potassium channel activity"/>
    <property type="evidence" value="ECO:0007669"/>
    <property type="project" value="TreeGrafter"/>
</dbReference>
<dbReference type="AlphaFoldDB" id="A0A7S4J0M3"/>
<dbReference type="PANTHER" id="PTHR45689">
    <property type="entry name" value="I[[H]] CHANNEL, ISOFORM E"/>
    <property type="match status" value="1"/>
</dbReference>
<dbReference type="GO" id="GO:0035725">
    <property type="term" value="P:sodium ion transmembrane transport"/>
    <property type="evidence" value="ECO:0007669"/>
    <property type="project" value="TreeGrafter"/>
</dbReference>
<evidence type="ECO:0000256" key="6">
    <source>
        <dbReference type="SAM" id="MobiDB-lite"/>
    </source>
</evidence>
<evidence type="ECO:0000256" key="1">
    <source>
        <dbReference type="ARBA" id="ARBA00004141"/>
    </source>
</evidence>
<accession>A0A7S4J0M3</accession>
<dbReference type="GO" id="GO:0005509">
    <property type="term" value="F:calcium ion binding"/>
    <property type="evidence" value="ECO:0007669"/>
    <property type="project" value="InterPro"/>
</dbReference>
<dbReference type="Gene3D" id="1.10.238.10">
    <property type="entry name" value="EF-hand"/>
    <property type="match status" value="1"/>
</dbReference>
<feature type="domain" description="EF-hand" evidence="7">
    <location>
        <begin position="283"/>
        <end position="318"/>
    </location>
</feature>
<dbReference type="PROSITE" id="PS50222">
    <property type="entry name" value="EF_HAND_2"/>
    <property type="match status" value="2"/>
</dbReference>
<dbReference type="PANTHER" id="PTHR45689:SF5">
    <property type="entry name" value="I[[H]] CHANNEL, ISOFORM E"/>
    <property type="match status" value="1"/>
</dbReference>
<dbReference type="SMART" id="SM00054">
    <property type="entry name" value="EFh"/>
    <property type="match status" value="2"/>
</dbReference>
<comment type="subcellular location">
    <subcellularLocation>
        <location evidence="1">Membrane</location>
        <topology evidence="1">Multi-pass membrane protein</topology>
    </subcellularLocation>
</comment>
<dbReference type="SUPFAM" id="SSF47473">
    <property type="entry name" value="EF-hand"/>
    <property type="match status" value="1"/>
</dbReference>
<sequence>MNTNDGTMSSSASSRDRMDARTSLLEASLQSSLATMDAILFRTGDDDAQNPIYLVDLGSSVIVDKLLGKIEQRIGEINKHLREGRIHSGGMMRPLHQQREDCSNDEGKSTPPESLPAVSEEAKDEAGEPIGDNNEDQTHENRPRKLSQPFLGPPAVDATAKTGEPPTAGQRQRGMSYIMPGPKRFRKKSTGNGSVYPATDAAAEGSADDTATSVRRRGSRRTISQPPSRPLERKLSIKDNINTVARDAFGIIDINNDGYLQKEEVIDAIKMMRAQGAMEFDMDPVEMAESMMVEVDIDGDGQIDIDEFVEMMRKSTQLQLSKSSSAFSYNHRMSQLARNVLLAHQKKIENAVVGNDLWLIHPLSNMHAAWDVLVSILILLTVLTMPLSLGWEEFNEEFFVMNLVVDLIFLLDVCKNFCTGFVDENDAVIMDARTVRWNYLKGFFVSDFSSSIPLDLILKAVSDAAKKDF</sequence>
<protein>
    <recommendedName>
        <fullName evidence="7">EF-hand domain-containing protein</fullName>
    </recommendedName>
</protein>
<dbReference type="CDD" id="cd00051">
    <property type="entry name" value="EFh"/>
    <property type="match status" value="1"/>
</dbReference>
<keyword evidence="5" id="KW-0472">Membrane</keyword>
<evidence type="ECO:0000256" key="3">
    <source>
        <dbReference type="ARBA" id="ARBA00022837"/>
    </source>
</evidence>
<dbReference type="GO" id="GO:0003254">
    <property type="term" value="P:regulation of membrane depolarization"/>
    <property type="evidence" value="ECO:0007669"/>
    <property type="project" value="TreeGrafter"/>
</dbReference>
<name>A0A7S4J0M3_9STRA</name>
<dbReference type="InterPro" id="IPR005821">
    <property type="entry name" value="Ion_trans_dom"/>
</dbReference>
<feature type="compositionally biased region" description="Basic and acidic residues" evidence="6">
    <location>
        <begin position="97"/>
        <end position="108"/>
    </location>
</feature>
<dbReference type="Pfam" id="PF00520">
    <property type="entry name" value="Ion_trans"/>
    <property type="match status" value="1"/>
</dbReference>
<reference evidence="8" key="1">
    <citation type="submission" date="2021-01" db="EMBL/GenBank/DDBJ databases">
        <authorList>
            <person name="Corre E."/>
            <person name="Pelletier E."/>
            <person name="Niang G."/>
            <person name="Scheremetjew M."/>
            <person name="Finn R."/>
            <person name="Kale V."/>
            <person name="Holt S."/>
            <person name="Cochrane G."/>
            <person name="Meng A."/>
            <person name="Brown T."/>
            <person name="Cohen L."/>
        </authorList>
    </citation>
    <scope>NUCLEOTIDE SEQUENCE</scope>
    <source>
        <strain evidence="8">Isolate 1302-5</strain>
    </source>
</reference>
<dbReference type="PROSITE" id="PS00018">
    <property type="entry name" value="EF_HAND_1"/>
    <property type="match status" value="2"/>
</dbReference>
<keyword evidence="3" id="KW-0106">Calcium</keyword>
<evidence type="ECO:0000259" key="7">
    <source>
        <dbReference type="PROSITE" id="PS50222"/>
    </source>
</evidence>
<dbReference type="InterPro" id="IPR051413">
    <property type="entry name" value="K/Na_HCN_channel"/>
</dbReference>
<dbReference type="Pfam" id="PF13499">
    <property type="entry name" value="EF-hand_7"/>
    <property type="match status" value="1"/>
</dbReference>